<evidence type="ECO:0000256" key="1">
    <source>
        <dbReference type="SAM" id="MobiDB-lite"/>
    </source>
</evidence>
<evidence type="ECO:0000313" key="4">
    <source>
        <dbReference type="WBParaSite" id="PSU_v2.g21540.t1"/>
    </source>
</evidence>
<name>A0A914YPI4_9BILA</name>
<feature type="compositionally biased region" description="Basic and acidic residues" evidence="1">
    <location>
        <begin position="279"/>
        <end position="288"/>
    </location>
</feature>
<feature type="region of interest" description="Disordered" evidence="1">
    <location>
        <begin position="186"/>
        <end position="232"/>
    </location>
</feature>
<feature type="compositionally biased region" description="Polar residues" evidence="1">
    <location>
        <begin position="974"/>
        <end position="987"/>
    </location>
</feature>
<feature type="compositionally biased region" description="Polar residues" evidence="1">
    <location>
        <begin position="918"/>
        <end position="932"/>
    </location>
</feature>
<keyword evidence="2" id="KW-1133">Transmembrane helix</keyword>
<feature type="region of interest" description="Disordered" evidence="1">
    <location>
        <begin position="954"/>
        <end position="1163"/>
    </location>
</feature>
<feature type="region of interest" description="Disordered" evidence="1">
    <location>
        <begin position="1292"/>
        <end position="1324"/>
    </location>
</feature>
<feature type="region of interest" description="Disordered" evidence="1">
    <location>
        <begin position="865"/>
        <end position="932"/>
    </location>
</feature>
<feature type="transmembrane region" description="Helical" evidence="2">
    <location>
        <begin position="540"/>
        <end position="562"/>
    </location>
</feature>
<feature type="compositionally biased region" description="Low complexity" evidence="1">
    <location>
        <begin position="1303"/>
        <end position="1312"/>
    </location>
</feature>
<sequence>MDGKKDCFDGSDEDKDYVRLLTSCLYPPKSPSNIPNNGFIPQQPTGLNLPTNANNFIPSPTSPSLLLPNNQYPGGGGSYARITRPPTFPWKPPQETTDKYSPFSISNELVPINPFVRGPLTLKPPNNGETINPTISTSIETETNNYGQGEIDNYGLPDFGQNGVQSGGGIYGAPITPIIPVNKFTKPPYPFEEGSKVTGPNTKGRHTTKRPGDQPGESEETNEKEPTEKPPWINIATFPPPKHTHPTVSPHSTKQTINPEDEWIIQPIEGIPSIPNESTKPHPTEHPTQRPSPIHPSTKYRTKATPLPHRTRTRPSSTSPATSVSEFIPTKFETVVSDPYYFAQGIDSQLTTSSSPQSLNCTEKIKKAANELVPHPICECPAGQMKTKDGQCVKAEISTFRARLLHLCNVGVRDNYVENEAQILTWKLAATFDYPVCVRKADDIIIFNTVCNGCEFSDLIDRYASNNDLSEIDVKLSELQKSGCYEFVINDCDEKAECIPDGLRYRCKCLPGTTDSDGTGRFCSGVVIANECVKIFGLCVLFWIILLLLLALLLPIIGYLLWKYCKKRNYKVFDRFSKKKNQTDIALTPRTGNIEAGGEITGVTTESSGAQWEGYNRGNIPTITTTNATTPRSTPLNQHIPADEYSIIENEDDDEKDSSKGDNESLAASTDSTTALHKPALEARVITSPDRRSSTGSRSATPTIWETYKILGQQYTTSGSERRKSSTHSLEMLIRKRQEEELKKRATAMSLPDVDIGVSSKPPIGKERGSIESARSAEAEQAAKLAEMLGVDTSTVAKVEEVKDVSILNVAGEPPTAEVATIEEKLHEQRQFSAIVPEINLGSVPSTPEIIKAAENAVNDALKNVMGSHYEPPDTTVNTSQSAQTAIDERLQTTTKASPTGSREDLPIIGNEAPQRPPSGNSIRSRSALPNPTIESTDITEELDKVAEALSQLPALPVSSLSKNEENKRKIKTSKTQPSTARGSKTSFDLVPKSARSLNAEKLPKIMGSPTRNSQKTISSTMKEKPTIKRTRSSKSVISDDIPSTAGTIVIKPKSALSSPATPKKNMVTKPKFRPIASSSLSGTQLPPIAPKRKLPPVPRQPSSTSLKPKKFLSNPSTRQLSNISENSDGTPSKSSITLSKQIPHSVSLPNTARSGKSKLPRLVDAKKVNENNHNYDEPNYILADLDLDLPGPFMVPGSLEDLRNVGFGTSKLPHLDKNVSTQSAPSTDRRGKSSEILNRQQSTKSDEFWKYNTLPPIDVDLEDLSVPDFDIDTSRTEKPIRHSTIARKIASRKAAGQNYPLQKPTFQQQQQQHKDKDKDKDKEDIDIVYEYRRPRSNSSHIHDGCLINQPPWDSTPLKEGELDQIPLDWNLSRSSSLLSFTDRKTQSFTDLHKITTMQVTTTSTKTNTNLSRTKSESGTSLTNVFHFKAKIKNNNNNNGNGNDVDWIDDIKKSLGQTNSWLDYD</sequence>
<feature type="region of interest" description="Disordered" evidence="1">
    <location>
        <begin position="607"/>
        <end position="700"/>
    </location>
</feature>
<feature type="compositionally biased region" description="Polar residues" evidence="1">
    <location>
        <begin position="875"/>
        <end position="885"/>
    </location>
</feature>
<feature type="compositionally biased region" description="Polar residues" evidence="1">
    <location>
        <begin position="892"/>
        <end position="901"/>
    </location>
</feature>
<organism evidence="3 4">
    <name type="scientific">Panagrolaimus superbus</name>
    <dbReference type="NCBI Taxonomy" id="310955"/>
    <lineage>
        <taxon>Eukaryota</taxon>
        <taxon>Metazoa</taxon>
        <taxon>Ecdysozoa</taxon>
        <taxon>Nematoda</taxon>
        <taxon>Chromadorea</taxon>
        <taxon>Rhabditida</taxon>
        <taxon>Tylenchina</taxon>
        <taxon>Panagrolaimomorpha</taxon>
        <taxon>Panagrolaimoidea</taxon>
        <taxon>Panagrolaimidae</taxon>
        <taxon>Panagrolaimus</taxon>
    </lineage>
</organism>
<feature type="compositionally biased region" description="Low complexity" evidence="1">
    <location>
        <begin position="314"/>
        <end position="324"/>
    </location>
</feature>
<feature type="compositionally biased region" description="Polar residues" evidence="1">
    <location>
        <begin position="666"/>
        <end position="675"/>
    </location>
</feature>
<feature type="compositionally biased region" description="Low complexity" evidence="1">
    <location>
        <begin position="619"/>
        <end position="631"/>
    </location>
</feature>
<keyword evidence="3" id="KW-1185">Reference proteome</keyword>
<protein>
    <submittedName>
        <fullName evidence="4">EGF-like domain-containing protein</fullName>
    </submittedName>
</protein>
<evidence type="ECO:0000313" key="3">
    <source>
        <dbReference type="Proteomes" id="UP000887577"/>
    </source>
</evidence>
<feature type="compositionally biased region" description="Polar residues" evidence="1">
    <location>
        <begin position="1010"/>
        <end position="1021"/>
    </location>
</feature>
<feature type="compositionally biased region" description="Polar residues" evidence="1">
    <location>
        <begin position="1114"/>
        <end position="1155"/>
    </location>
</feature>
<keyword evidence="2" id="KW-0812">Transmembrane</keyword>
<dbReference type="WBParaSite" id="PSU_v2.g21540.t1">
    <property type="protein sequence ID" value="PSU_v2.g21540.t1"/>
    <property type="gene ID" value="PSU_v2.g21540"/>
</dbReference>
<feature type="compositionally biased region" description="Basic and acidic residues" evidence="1">
    <location>
        <begin position="1313"/>
        <end position="1324"/>
    </location>
</feature>
<proteinExistence type="predicted"/>
<keyword evidence="2" id="KW-0472">Membrane</keyword>
<dbReference type="Proteomes" id="UP000887577">
    <property type="component" value="Unplaced"/>
</dbReference>
<evidence type="ECO:0000256" key="2">
    <source>
        <dbReference type="SAM" id="Phobius"/>
    </source>
</evidence>
<reference evidence="4" key="1">
    <citation type="submission" date="2022-11" db="UniProtKB">
        <authorList>
            <consortium name="WormBaseParasite"/>
        </authorList>
    </citation>
    <scope>IDENTIFICATION</scope>
</reference>
<feature type="region of interest" description="Disordered" evidence="1">
    <location>
        <begin position="1210"/>
        <end position="1243"/>
    </location>
</feature>
<accession>A0A914YPI4</accession>
<feature type="region of interest" description="Disordered" evidence="1">
    <location>
        <begin position="271"/>
        <end position="324"/>
    </location>
</feature>